<sequence length="749" mass="83917">MLVRPDVRWSMGVISNGYSYALVMHSLQDACRRIRFTVLAAGDPAGIYFGDQVFLRGEVYCLKCRVDIGWILLVEPSPICIILFYQIKVTDYIEPATFNHFGHILPIPPPNSSVIAIRCPMANFKGKLLLRLIDGEEGFPGSGNVMDRANAVIEMERFIRGVVRHRYPGSVVGLKAQEYLHPSWRIFLGERAHRRNIGFCTLPRQIPPRFERNRCMGRKAQMRIMMFESGIRHCAGVCLTIAERRVSVKTKGHGPSYHSARIDATGALFYYEAMDEPAVRTIALLISDREKSEKIARFLSRRKAGVKIFDQERTAAPGSAECVIAEAALLDSGGARELLDASVALIVLGNMGKSQKHLQNSPLLRIMPARSSSTSLYGAMLQLCAVRDLIFASRTVVNAVQNQLRTLLSSVPDIVYILDERGNFIYLNESAVLLGYEPSELIGKHFSIIIHPEDKPNISRDIVVEKIRQANKFPDIPPKLFDERRSGQRMTRDLEVRLVHKDGHVVYALVNAYGERNFDMPLLSDVVGQNPQTIGVVHDVSAMHFYQQSLEDSLAAKERLLREIHHRVKTNLQLVASLAHLKQTDGASSASAEVLRELEAQIKSIALVHEALYQSEQVDRVSAREFFAQFCHAAEEALETVGSTVHLRLSADDCSLDPDRLVPLSLALLELLGGAYQTAYEKRAEVTVLITFRCADGKRRVLEVQGEGIMRKADSPIMRALLKHANADFEVIEGKSPHECCRLTIERQY</sequence>
<evidence type="ECO:0000256" key="4">
    <source>
        <dbReference type="ARBA" id="ARBA00022679"/>
    </source>
</evidence>
<dbReference type="PANTHER" id="PTHR41523:SF8">
    <property type="entry name" value="ETHYLENE RESPONSE SENSOR PROTEIN"/>
    <property type="match status" value="1"/>
</dbReference>
<feature type="domain" description="PAS" evidence="9">
    <location>
        <begin position="400"/>
        <end position="471"/>
    </location>
</feature>
<evidence type="ECO:0000256" key="3">
    <source>
        <dbReference type="ARBA" id="ARBA00022553"/>
    </source>
</evidence>
<name>A0A3P3XSN0_9SPIR</name>
<dbReference type="EMBL" id="FWDO01000005">
    <property type="protein sequence ID" value="SLM19301.1"/>
    <property type="molecule type" value="Genomic_DNA"/>
</dbReference>
<dbReference type="GO" id="GO:0006355">
    <property type="term" value="P:regulation of DNA-templated transcription"/>
    <property type="evidence" value="ECO:0007669"/>
    <property type="project" value="InterPro"/>
</dbReference>
<keyword evidence="8" id="KW-0843">Virulence</keyword>
<evidence type="ECO:0000259" key="10">
    <source>
        <dbReference type="PROSITE" id="PS50113"/>
    </source>
</evidence>
<dbReference type="GO" id="GO:0005524">
    <property type="term" value="F:ATP binding"/>
    <property type="evidence" value="ECO:0007669"/>
    <property type="project" value="UniProtKB-KW"/>
</dbReference>
<dbReference type="EC" id="2.7.13.3" evidence="2"/>
<comment type="catalytic activity">
    <reaction evidence="1">
        <text>ATP + protein L-histidine = ADP + protein N-phospho-L-histidine.</text>
        <dbReference type="EC" id="2.7.13.3"/>
    </reaction>
</comment>
<proteinExistence type="predicted"/>
<dbReference type="PROSITE" id="PS50113">
    <property type="entry name" value="PAC"/>
    <property type="match status" value="1"/>
</dbReference>
<gene>
    <name evidence="11" type="ORF">SPIRO4BDMA_50816</name>
</gene>
<dbReference type="PANTHER" id="PTHR41523">
    <property type="entry name" value="TWO-COMPONENT SYSTEM SENSOR PROTEIN"/>
    <property type="match status" value="1"/>
</dbReference>
<protein>
    <recommendedName>
        <fullName evidence="2">histidine kinase</fullName>
        <ecNumber evidence="2">2.7.13.3</ecNumber>
    </recommendedName>
</protein>
<keyword evidence="4" id="KW-0808">Transferase</keyword>
<keyword evidence="6" id="KW-0418">Kinase</keyword>
<evidence type="ECO:0000256" key="1">
    <source>
        <dbReference type="ARBA" id="ARBA00000085"/>
    </source>
</evidence>
<feature type="domain" description="PAC" evidence="10">
    <location>
        <begin position="492"/>
        <end position="552"/>
    </location>
</feature>
<dbReference type="SMART" id="SM00091">
    <property type="entry name" value="PAS"/>
    <property type="match status" value="1"/>
</dbReference>
<keyword evidence="7" id="KW-0067">ATP-binding</keyword>
<dbReference type="Gene3D" id="3.30.450.20">
    <property type="entry name" value="PAS domain"/>
    <property type="match status" value="1"/>
</dbReference>
<evidence type="ECO:0000313" key="11">
    <source>
        <dbReference type="EMBL" id="SLM19301.1"/>
    </source>
</evidence>
<dbReference type="InterPro" id="IPR035965">
    <property type="entry name" value="PAS-like_dom_sf"/>
</dbReference>
<dbReference type="GO" id="GO:0004673">
    <property type="term" value="F:protein histidine kinase activity"/>
    <property type="evidence" value="ECO:0007669"/>
    <property type="project" value="UniProtKB-EC"/>
</dbReference>
<evidence type="ECO:0000256" key="6">
    <source>
        <dbReference type="ARBA" id="ARBA00022777"/>
    </source>
</evidence>
<dbReference type="InterPro" id="IPR000700">
    <property type="entry name" value="PAS-assoc_C"/>
</dbReference>
<keyword evidence="3" id="KW-0597">Phosphoprotein</keyword>
<evidence type="ECO:0000256" key="8">
    <source>
        <dbReference type="ARBA" id="ARBA00023026"/>
    </source>
</evidence>
<dbReference type="InterPro" id="IPR000014">
    <property type="entry name" value="PAS"/>
</dbReference>
<dbReference type="Pfam" id="PF00989">
    <property type="entry name" value="PAS"/>
    <property type="match status" value="1"/>
</dbReference>
<reference evidence="11" key="1">
    <citation type="submission" date="2017-02" db="EMBL/GenBank/DDBJ databases">
        <authorList>
            <person name="Regsiter A."/>
            <person name="William W."/>
        </authorList>
    </citation>
    <scope>NUCLEOTIDE SEQUENCE</scope>
    <source>
        <strain evidence="11">BdmA 4</strain>
    </source>
</reference>
<dbReference type="Pfam" id="PF07568">
    <property type="entry name" value="HisKA_2"/>
    <property type="match status" value="1"/>
</dbReference>
<evidence type="ECO:0000259" key="9">
    <source>
        <dbReference type="PROSITE" id="PS50112"/>
    </source>
</evidence>
<dbReference type="InterPro" id="IPR013767">
    <property type="entry name" value="PAS_fold"/>
</dbReference>
<dbReference type="PROSITE" id="PS50112">
    <property type="entry name" value="PAS"/>
    <property type="match status" value="1"/>
</dbReference>
<evidence type="ECO:0000256" key="5">
    <source>
        <dbReference type="ARBA" id="ARBA00022741"/>
    </source>
</evidence>
<dbReference type="NCBIfam" id="TIGR00229">
    <property type="entry name" value="sensory_box"/>
    <property type="match status" value="1"/>
</dbReference>
<evidence type="ECO:0000256" key="2">
    <source>
        <dbReference type="ARBA" id="ARBA00012438"/>
    </source>
</evidence>
<dbReference type="AlphaFoldDB" id="A0A3P3XSN0"/>
<dbReference type="CDD" id="cd00130">
    <property type="entry name" value="PAS"/>
    <property type="match status" value="1"/>
</dbReference>
<dbReference type="SUPFAM" id="SSF55785">
    <property type="entry name" value="PYP-like sensor domain (PAS domain)"/>
    <property type="match status" value="1"/>
</dbReference>
<organism evidence="11">
    <name type="scientific">uncultured spirochete</name>
    <dbReference type="NCBI Taxonomy" id="156406"/>
    <lineage>
        <taxon>Bacteria</taxon>
        <taxon>Pseudomonadati</taxon>
        <taxon>Spirochaetota</taxon>
        <taxon>Spirochaetia</taxon>
        <taxon>Spirochaetales</taxon>
        <taxon>environmental samples</taxon>
    </lineage>
</organism>
<evidence type="ECO:0000256" key="7">
    <source>
        <dbReference type="ARBA" id="ARBA00022840"/>
    </source>
</evidence>
<dbReference type="InterPro" id="IPR011495">
    <property type="entry name" value="Sig_transdc_His_kin_sub2_dim/P"/>
</dbReference>
<accession>A0A3P3XSN0</accession>
<keyword evidence="5" id="KW-0547">Nucleotide-binding</keyword>